<protein>
    <recommendedName>
        <fullName evidence="1">NAD(P)-binding domain-containing protein</fullName>
    </recommendedName>
</protein>
<dbReference type="OrthoDB" id="9975943at2759"/>
<dbReference type="InterPro" id="IPR036291">
    <property type="entry name" value="NAD(P)-bd_dom_sf"/>
</dbReference>
<dbReference type="Gene3D" id="3.40.50.720">
    <property type="entry name" value="NAD(P)-binding Rossmann-like Domain"/>
    <property type="match status" value="1"/>
</dbReference>
<dbReference type="PANTHER" id="PTHR14097">
    <property type="entry name" value="OXIDOREDUCTASE HTATIP2"/>
    <property type="match status" value="1"/>
</dbReference>
<dbReference type="AlphaFoldDB" id="A0A8H6X772"/>
<keyword evidence="3" id="KW-1185">Reference proteome</keyword>
<organism evidence="2 3">
    <name type="scientific">Mycena venus</name>
    <dbReference type="NCBI Taxonomy" id="2733690"/>
    <lineage>
        <taxon>Eukaryota</taxon>
        <taxon>Fungi</taxon>
        <taxon>Dikarya</taxon>
        <taxon>Basidiomycota</taxon>
        <taxon>Agaricomycotina</taxon>
        <taxon>Agaricomycetes</taxon>
        <taxon>Agaricomycetidae</taxon>
        <taxon>Agaricales</taxon>
        <taxon>Marasmiineae</taxon>
        <taxon>Mycenaceae</taxon>
        <taxon>Mycena</taxon>
    </lineage>
</organism>
<dbReference type="Pfam" id="PF13460">
    <property type="entry name" value="NAD_binding_10"/>
    <property type="match status" value="1"/>
</dbReference>
<name>A0A8H6X772_9AGAR</name>
<comment type="caution">
    <text evidence="2">The sequence shown here is derived from an EMBL/GenBank/DDBJ whole genome shotgun (WGS) entry which is preliminary data.</text>
</comment>
<dbReference type="Proteomes" id="UP000620124">
    <property type="component" value="Unassembled WGS sequence"/>
</dbReference>
<dbReference type="EMBL" id="JACAZI010000024">
    <property type="protein sequence ID" value="KAF7335392.1"/>
    <property type="molecule type" value="Genomic_DNA"/>
</dbReference>
<accession>A0A8H6X772</accession>
<reference evidence="2" key="1">
    <citation type="submission" date="2020-05" db="EMBL/GenBank/DDBJ databases">
        <title>Mycena genomes resolve the evolution of fungal bioluminescence.</title>
        <authorList>
            <person name="Tsai I.J."/>
        </authorList>
    </citation>
    <scope>NUCLEOTIDE SEQUENCE</scope>
    <source>
        <strain evidence="2">CCC161011</strain>
    </source>
</reference>
<dbReference type="SUPFAM" id="SSF51735">
    <property type="entry name" value="NAD(P)-binding Rossmann-fold domains"/>
    <property type="match status" value="1"/>
</dbReference>
<evidence type="ECO:0000313" key="3">
    <source>
        <dbReference type="Proteomes" id="UP000620124"/>
    </source>
</evidence>
<proteinExistence type="predicted"/>
<evidence type="ECO:0000313" key="2">
    <source>
        <dbReference type="EMBL" id="KAF7335392.1"/>
    </source>
</evidence>
<evidence type="ECO:0000259" key="1">
    <source>
        <dbReference type="Pfam" id="PF13460"/>
    </source>
</evidence>
<dbReference type="PANTHER" id="PTHR14097:SF9">
    <property type="entry name" value="EPIMERASE, PUTATIVE (AFU_ORTHOLOGUE AFUA_8G07320)-RELATED"/>
    <property type="match status" value="1"/>
</dbReference>
<gene>
    <name evidence="2" type="ORF">MVEN_02191700</name>
</gene>
<sequence length="237" mass="25623">MSKIIITGATGRIGSACLTHCLSHPAVHLVVALTRRPIDSPEANNSKLKNLIVSNFSTLSEDVLAELEGANACIWSLGQNSEGDPQMEEREYVWPVAAARLFAEKLAPSSTPAPFRFVLMSGQLVLHSNADPNASLWFFSQARKTKGRTSRAIIGMQDEFSNFESFAVRPGGVITDDNYTPNLVVAALSLIRRGDLAAAVADIALNGGQQRLFECGELRSKGIQKREELLAGSLTKL</sequence>
<feature type="domain" description="NAD(P)-binding" evidence="1">
    <location>
        <begin position="8"/>
        <end position="204"/>
    </location>
</feature>
<dbReference type="InterPro" id="IPR016040">
    <property type="entry name" value="NAD(P)-bd_dom"/>
</dbReference>